<dbReference type="BioCyc" id="SCEL448385:SCE_RS00880-MONOMER"/>
<dbReference type="EMBL" id="AM746676">
    <property type="protein sequence ID" value="CAN90328.1"/>
    <property type="molecule type" value="Genomic_DNA"/>
</dbReference>
<dbReference type="HOGENOM" id="CLU_628371_0_0_7"/>
<name>A9GLU9_SORC5</name>
<sequence>MRRGAARAREASARRLAALALVLPAACSRAPAPEALGASGGGPKPAARAAGAGWKLVHHETFDAPFQEPAAWTEDRYGDESPYHVDVFDEDGEFFSARGGEVFREGLRRFRSFRKSFTYGEGGWLTVELYGRDSDRDGVPETGGRFEAAGGKARLVSTRHYDGAILRSTAPLPARYRVEVTVSNIDFGGLREGSWTHGGKTNGYDGDELADPWRFSDRSTAPQSAVFGNGVYFLCITDYPRPAPHNNVFIHHHRKVVMDTDSNFGEDGPWSQVWNPSTGRAERDGSRYVSMIWLRGDAFGSPWTGNGFTSYTAGGWKDGPIFVDKYLDREAYVFTVERDGRGYAMSAAGRFHHGGRTTYAARRDFREPPVTWHYNQRPDEIEAEHPNETVDFGKTFETWPAGSAYPDHFFFGDPHINYYEGTAEFDDVKLYLPDDG</sequence>
<dbReference type="OrthoDB" id="1089471at2"/>
<proteinExistence type="predicted"/>
<dbReference type="Proteomes" id="UP000002139">
    <property type="component" value="Chromosome"/>
</dbReference>
<organism evidence="1 2">
    <name type="scientific">Sorangium cellulosum (strain So ce56)</name>
    <name type="common">Polyangium cellulosum (strain So ce56)</name>
    <dbReference type="NCBI Taxonomy" id="448385"/>
    <lineage>
        <taxon>Bacteria</taxon>
        <taxon>Pseudomonadati</taxon>
        <taxon>Myxococcota</taxon>
        <taxon>Polyangia</taxon>
        <taxon>Polyangiales</taxon>
        <taxon>Polyangiaceae</taxon>
        <taxon>Sorangium</taxon>
    </lineage>
</organism>
<reference evidence="1 2" key="1">
    <citation type="journal article" date="2007" name="Nat. Biotechnol.">
        <title>Complete genome sequence of the myxobacterium Sorangium cellulosum.</title>
        <authorList>
            <person name="Schneiker S."/>
            <person name="Perlova O."/>
            <person name="Kaiser O."/>
            <person name="Gerth K."/>
            <person name="Alici A."/>
            <person name="Altmeyer M.O."/>
            <person name="Bartels D."/>
            <person name="Bekel T."/>
            <person name="Beyer S."/>
            <person name="Bode E."/>
            <person name="Bode H.B."/>
            <person name="Bolten C.J."/>
            <person name="Choudhuri J.V."/>
            <person name="Doss S."/>
            <person name="Elnakady Y.A."/>
            <person name="Frank B."/>
            <person name="Gaigalat L."/>
            <person name="Goesmann A."/>
            <person name="Groeger C."/>
            <person name="Gross F."/>
            <person name="Jelsbak L."/>
            <person name="Jelsbak L."/>
            <person name="Kalinowski J."/>
            <person name="Kegler C."/>
            <person name="Knauber T."/>
            <person name="Konietzny S."/>
            <person name="Kopp M."/>
            <person name="Krause L."/>
            <person name="Krug D."/>
            <person name="Linke B."/>
            <person name="Mahmud T."/>
            <person name="Martinez-Arias R."/>
            <person name="McHardy A.C."/>
            <person name="Merai M."/>
            <person name="Meyer F."/>
            <person name="Mormann S."/>
            <person name="Munoz-Dorado J."/>
            <person name="Perez J."/>
            <person name="Pradella S."/>
            <person name="Rachid S."/>
            <person name="Raddatz G."/>
            <person name="Rosenau F."/>
            <person name="Rueckert C."/>
            <person name="Sasse F."/>
            <person name="Scharfe M."/>
            <person name="Schuster S.C."/>
            <person name="Suen G."/>
            <person name="Treuner-Lange A."/>
            <person name="Velicer G.J."/>
            <person name="Vorholter F.-J."/>
            <person name="Weissman K.J."/>
            <person name="Welch R.D."/>
            <person name="Wenzel S.C."/>
            <person name="Whitworth D.E."/>
            <person name="Wilhelm S."/>
            <person name="Wittmann C."/>
            <person name="Bloecker H."/>
            <person name="Puehler A."/>
            <person name="Mueller R."/>
        </authorList>
    </citation>
    <scope>NUCLEOTIDE SEQUENCE [LARGE SCALE GENOMIC DNA]</scope>
    <source>
        <strain evidence="2">So ce56</strain>
    </source>
</reference>
<dbReference type="KEGG" id="scl:sce0171"/>
<evidence type="ECO:0000313" key="1">
    <source>
        <dbReference type="EMBL" id="CAN90328.1"/>
    </source>
</evidence>
<gene>
    <name evidence="1" type="ordered locus">sce0171</name>
</gene>
<evidence type="ECO:0000313" key="2">
    <source>
        <dbReference type="Proteomes" id="UP000002139"/>
    </source>
</evidence>
<protein>
    <submittedName>
        <fullName evidence="1">Uncharacterized protein</fullName>
    </submittedName>
</protein>
<dbReference type="STRING" id="448385.sce0171"/>
<dbReference type="AlphaFoldDB" id="A9GLU9"/>
<accession>A9GLU9</accession>
<keyword evidence="2" id="KW-1185">Reference proteome</keyword>
<dbReference type="RefSeq" id="WP_012232806.1">
    <property type="nucleotide sequence ID" value="NC_010162.1"/>
</dbReference>
<dbReference type="eggNOG" id="ENOG5033WC9">
    <property type="taxonomic scope" value="Bacteria"/>
</dbReference>